<dbReference type="InterPro" id="IPR004274">
    <property type="entry name" value="FCP1_dom"/>
</dbReference>
<feature type="region of interest" description="Disordered" evidence="1">
    <location>
        <begin position="430"/>
        <end position="561"/>
    </location>
</feature>
<feature type="compositionally biased region" description="Basic and acidic residues" evidence="1">
    <location>
        <begin position="493"/>
        <end position="519"/>
    </location>
</feature>
<dbReference type="SMART" id="SM00577">
    <property type="entry name" value="CPDc"/>
    <property type="match status" value="1"/>
</dbReference>
<proteinExistence type="predicted"/>
<dbReference type="SUPFAM" id="SSF56784">
    <property type="entry name" value="HAD-like"/>
    <property type="match status" value="1"/>
</dbReference>
<feature type="compositionally biased region" description="Basic and acidic residues" evidence="1">
    <location>
        <begin position="443"/>
        <end position="453"/>
    </location>
</feature>
<evidence type="ECO:0000313" key="3">
    <source>
        <dbReference type="EMBL" id="TXT11047.1"/>
    </source>
</evidence>
<feature type="domain" description="FCP1 homology" evidence="2">
    <location>
        <begin position="19"/>
        <end position="196"/>
    </location>
</feature>
<dbReference type="Proteomes" id="UP000473826">
    <property type="component" value="Unassembled WGS sequence"/>
</dbReference>
<keyword evidence="4" id="KW-1185">Reference proteome</keyword>
<name>A0A7D8V0M5_VANHU</name>
<protein>
    <recommendedName>
        <fullName evidence="2">FCP1 homology domain-containing protein</fullName>
    </recommendedName>
</protein>
<feature type="compositionally biased region" description="Polar residues" evidence="1">
    <location>
        <begin position="545"/>
        <end position="555"/>
    </location>
</feature>
<feature type="region of interest" description="Disordered" evidence="1">
    <location>
        <begin position="838"/>
        <end position="893"/>
    </location>
</feature>
<feature type="region of interest" description="Disordered" evidence="1">
    <location>
        <begin position="200"/>
        <end position="220"/>
    </location>
</feature>
<dbReference type="PROSITE" id="PS50969">
    <property type="entry name" value="FCP1"/>
    <property type="match status" value="1"/>
</dbReference>
<evidence type="ECO:0000259" key="2">
    <source>
        <dbReference type="PROSITE" id="PS50969"/>
    </source>
</evidence>
<dbReference type="OrthoDB" id="1711508at2759"/>
<sequence length="893" mass="97321">MLPPTPYVELSREEVKFSEEPTPKLLVLDLNGALVYRTAHTGASRKAYPRPFLNCFLQYVFLPEPEGGPRPWDVFVWSSAQPHNVRHMVETTIEREQRGEGRLLGVWARDKMNLGNDYNRKVQTTKDLRKIRDHFYDELNDSRFDESTMVLLDDSPLKAVYQPWSQIAIPEFDKPEYTASGIAAQRLNVRAAVRRVGGREGLRSQTAQDREQAVDPASRMANEPGLDNILLAVIGILEASRHVQNFPAWVRAGGIQRPGQDLEKVGHGDVTHDDLPSHASFEHWFANKDSHKYWVERGIEALKRKDIEVTHGLNVGAGGEATALGDQQQPAASAPRPSTPPPAESAPAESGDRQSTPPAPRPRPRRPKKARNPAPGDGADQAPGQGAAEDGGHEAQIAFNFLKSMADGNRRLKRGQQRILQRAVAILTELGYGPPPDVPADQSVEHDDGDQHDSFGQQWDTVMAHTPPPRDTSLPSASHQPHSSAHQSSPQYHPDDYHPDEHHPDDYHPDQYHPERPVELSHPADGMDVEPEQAAVDLSVAHEAAQQQPAQSTHTAAAGVHPDRLRELALNPPSPNAAEDDVDPGVAYTAVRTKRASDVAADSSAGPSKKPKVTAPKLTAPKVTEPKITAHSKPTARSMIFSPFPDNAEVRQALGVVPFYQAQPNAAGTVDSLLEADRSDIRFLRRLDDIGLEMTMAQAVAAELLLQKLVESNGYEKDKTTVSNVVALARHRLGLVVAPPGPLLDAVLAQYQDLELPDKQPSKRPVKPNALTRSGRHSMARAQAQDEPLFMSFDDLLRFSGRPIGKAAVALHKATVAKATAAKATVTAAANPKTKGKAVAGKATAKSTAKVAAKAAPAPKPKAPKKKGGYDTRQQTEANTLPLANRRQWNAEA</sequence>
<dbReference type="InterPro" id="IPR050365">
    <property type="entry name" value="TIM50"/>
</dbReference>
<feature type="compositionally biased region" description="Low complexity" evidence="1">
    <location>
        <begin position="475"/>
        <end position="492"/>
    </location>
</feature>
<feature type="region of interest" description="Disordered" evidence="1">
    <location>
        <begin position="756"/>
        <end position="783"/>
    </location>
</feature>
<evidence type="ECO:0000313" key="4">
    <source>
        <dbReference type="Proteomes" id="UP000473826"/>
    </source>
</evidence>
<dbReference type="InterPro" id="IPR023214">
    <property type="entry name" value="HAD_sf"/>
</dbReference>
<dbReference type="InterPro" id="IPR036412">
    <property type="entry name" value="HAD-like_sf"/>
</dbReference>
<dbReference type="PANTHER" id="PTHR12210">
    <property type="entry name" value="DULLARD PROTEIN PHOSPHATASE"/>
    <property type="match status" value="1"/>
</dbReference>
<feature type="compositionally biased region" description="Low complexity" evidence="1">
    <location>
        <begin position="838"/>
        <end position="857"/>
    </location>
</feature>
<reference evidence="3 4" key="1">
    <citation type="journal article" date="2019" name="PLoS Genet.">
        <title>Convergent evolution of linked mating-type loci in basidiomycete fungi.</title>
        <authorList>
            <person name="Sun S."/>
            <person name="Coelho M.A."/>
            <person name="Heitman J."/>
            <person name="Nowrousian M."/>
        </authorList>
    </citation>
    <scope>NUCLEOTIDE SEQUENCE [LARGE SCALE GENOMIC DNA]</scope>
    <source>
        <strain evidence="3 4">CBS 4282</strain>
    </source>
</reference>
<feature type="region of interest" description="Disordered" evidence="1">
    <location>
        <begin position="318"/>
        <end position="395"/>
    </location>
</feature>
<evidence type="ECO:0000256" key="1">
    <source>
        <dbReference type="SAM" id="MobiDB-lite"/>
    </source>
</evidence>
<dbReference type="Gene3D" id="3.40.50.1000">
    <property type="entry name" value="HAD superfamily/HAD-like"/>
    <property type="match status" value="1"/>
</dbReference>
<feature type="region of interest" description="Disordered" evidence="1">
    <location>
        <begin position="594"/>
        <end position="616"/>
    </location>
</feature>
<feature type="compositionally biased region" description="Low complexity" evidence="1">
    <location>
        <begin position="372"/>
        <end position="388"/>
    </location>
</feature>
<gene>
    <name evidence="3" type="ORF">VHUM_01798</name>
</gene>
<feature type="compositionally biased region" description="Basic residues" evidence="1">
    <location>
        <begin position="362"/>
        <end position="371"/>
    </location>
</feature>
<feature type="compositionally biased region" description="Basic and acidic residues" evidence="1">
    <location>
        <begin position="200"/>
        <end position="213"/>
    </location>
</feature>
<dbReference type="EMBL" id="QKWK01000004">
    <property type="protein sequence ID" value="TXT11047.1"/>
    <property type="molecule type" value="Genomic_DNA"/>
</dbReference>
<organism evidence="3 4">
    <name type="scientific">Vanrija humicola</name>
    <name type="common">Yeast</name>
    <name type="synonym">Cryptococcus humicola</name>
    <dbReference type="NCBI Taxonomy" id="5417"/>
    <lineage>
        <taxon>Eukaryota</taxon>
        <taxon>Fungi</taxon>
        <taxon>Dikarya</taxon>
        <taxon>Basidiomycota</taxon>
        <taxon>Agaricomycotina</taxon>
        <taxon>Tremellomycetes</taxon>
        <taxon>Trichosporonales</taxon>
        <taxon>Trichosporonaceae</taxon>
        <taxon>Vanrija</taxon>
    </lineage>
</organism>
<dbReference type="AlphaFoldDB" id="A0A7D8V0M5"/>
<accession>A0A7D8V0M5</accession>
<dbReference type="Pfam" id="PF03031">
    <property type="entry name" value="NIF"/>
    <property type="match status" value="1"/>
</dbReference>
<comment type="caution">
    <text evidence="3">The sequence shown here is derived from an EMBL/GenBank/DDBJ whole genome shotgun (WGS) entry which is preliminary data.</text>
</comment>